<sequence length="147" mass="17002">MKFERIKFGIRVLIGLLLIRQTKPMLLKIILIGLALSVGLSFLSENININISFFSFGALTLIFTIWSILKSKWTGMIIGLFAFLSFTWSYMNFSHWGILQFLMLIPLGFYTWTLFNKKDFKNELGVFTALASFELTEFILCISRMMS</sequence>
<feature type="transmembrane region" description="Helical" evidence="1">
    <location>
        <begin position="25"/>
        <end position="43"/>
    </location>
</feature>
<feature type="transmembrane region" description="Helical" evidence="1">
    <location>
        <begin position="97"/>
        <end position="115"/>
    </location>
</feature>
<comment type="caution">
    <text evidence="2">The sequence shown here is derived from an EMBL/GenBank/DDBJ whole genome shotgun (WGS) entry which is preliminary data.</text>
</comment>
<proteinExistence type="predicted"/>
<feature type="transmembrane region" description="Helical" evidence="1">
    <location>
        <begin position="73"/>
        <end position="91"/>
    </location>
</feature>
<dbReference type="Proteomes" id="UP001217083">
    <property type="component" value="Unassembled WGS sequence"/>
</dbReference>
<keyword evidence="1" id="KW-0812">Transmembrane</keyword>
<gene>
    <name evidence="2" type="ORF">PY091_13670</name>
</gene>
<evidence type="ECO:0000313" key="3">
    <source>
        <dbReference type="Proteomes" id="UP001217083"/>
    </source>
</evidence>
<name>A0ABT5XQW7_9FLAO</name>
<evidence type="ECO:0000256" key="1">
    <source>
        <dbReference type="SAM" id="Phobius"/>
    </source>
</evidence>
<organism evidence="2 3">
    <name type="scientific">Flagellimonas okinawensis</name>
    <dbReference type="NCBI Taxonomy" id="3031324"/>
    <lineage>
        <taxon>Bacteria</taxon>
        <taxon>Pseudomonadati</taxon>
        <taxon>Bacteroidota</taxon>
        <taxon>Flavobacteriia</taxon>
        <taxon>Flavobacteriales</taxon>
        <taxon>Flavobacteriaceae</taxon>
        <taxon>Flagellimonas</taxon>
    </lineage>
</organism>
<accession>A0ABT5XQW7</accession>
<keyword evidence="3" id="KW-1185">Reference proteome</keyword>
<dbReference type="RefSeq" id="WP_275650217.1">
    <property type="nucleotide sequence ID" value="NZ_JARFVA010000005.1"/>
</dbReference>
<dbReference type="EMBL" id="JARFVA010000005">
    <property type="protein sequence ID" value="MDF0708268.1"/>
    <property type="molecule type" value="Genomic_DNA"/>
</dbReference>
<feature type="transmembrane region" description="Helical" evidence="1">
    <location>
        <begin position="49"/>
        <end position="66"/>
    </location>
</feature>
<protein>
    <recommendedName>
        <fullName evidence="4">Nicotinamide mononucleotide transporter</fullName>
    </recommendedName>
</protein>
<keyword evidence="1" id="KW-0472">Membrane</keyword>
<evidence type="ECO:0000313" key="2">
    <source>
        <dbReference type="EMBL" id="MDF0708268.1"/>
    </source>
</evidence>
<reference evidence="2 3" key="1">
    <citation type="submission" date="2023-03" db="EMBL/GenBank/DDBJ databases">
        <title>Muricauda XX sp. nov. and Muricauda XXX sp. nov., two novel species isolated from Okinawa Trough.</title>
        <authorList>
            <person name="Cao W."/>
            <person name="Deng X."/>
        </authorList>
    </citation>
    <scope>NUCLEOTIDE SEQUENCE [LARGE SCALE GENOMIC DNA]</scope>
    <source>
        <strain evidence="2 3">81s02</strain>
    </source>
</reference>
<keyword evidence="1" id="KW-1133">Transmembrane helix</keyword>
<evidence type="ECO:0008006" key="4">
    <source>
        <dbReference type="Google" id="ProtNLM"/>
    </source>
</evidence>